<keyword evidence="3" id="KW-0131">Cell cycle</keyword>
<keyword evidence="3" id="KW-0132">Cell division</keyword>
<keyword evidence="5" id="KW-0489">Methyltransferase</keyword>
<evidence type="ECO:0000313" key="7">
    <source>
        <dbReference type="Proteomes" id="UP000028531"/>
    </source>
</evidence>
<evidence type="ECO:0000313" key="6">
    <source>
        <dbReference type="EMBL" id="PRX13079.1"/>
    </source>
</evidence>
<keyword evidence="2" id="KW-0472">Membrane</keyword>
<dbReference type="Pfam" id="PF19579">
    <property type="entry name" value="FtsL_2"/>
    <property type="match status" value="1"/>
</dbReference>
<dbReference type="Proteomes" id="UP000029647">
    <property type="component" value="Unassembled WGS sequence"/>
</dbReference>
<dbReference type="EMBL" id="PVNA01000004">
    <property type="protein sequence ID" value="PRX13079.1"/>
    <property type="molecule type" value="Genomic_DNA"/>
</dbReference>
<organism evidence="5 7">
    <name type="scientific">Nonlabens ulvanivorans</name>
    <name type="common">Persicivirga ulvanivorans</name>
    <dbReference type="NCBI Taxonomy" id="906888"/>
    <lineage>
        <taxon>Bacteria</taxon>
        <taxon>Pseudomonadati</taxon>
        <taxon>Bacteroidota</taxon>
        <taxon>Flavobacteriia</taxon>
        <taxon>Flavobacteriales</taxon>
        <taxon>Flavobacteriaceae</taxon>
        <taxon>Nonlabens</taxon>
    </lineage>
</organism>
<keyword evidence="5" id="KW-0808">Transferase</keyword>
<dbReference type="GO" id="GO:0032259">
    <property type="term" value="P:methylation"/>
    <property type="evidence" value="ECO:0007669"/>
    <property type="project" value="UniProtKB-KW"/>
</dbReference>
<dbReference type="Proteomes" id="UP000028531">
    <property type="component" value="Unassembled WGS sequence"/>
</dbReference>
<evidence type="ECO:0000313" key="3">
    <source>
        <dbReference type="EMBL" id="GAL01127.1"/>
    </source>
</evidence>
<keyword evidence="10" id="KW-1185">Reference proteome</keyword>
<evidence type="ECO:0000256" key="1">
    <source>
        <dbReference type="SAM" id="MobiDB-lite"/>
    </source>
</evidence>
<evidence type="ECO:0000313" key="8">
    <source>
        <dbReference type="Proteomes" id="UP000029226"/>
    </source>
</evidence>
<dbReference type="InterPro" id="IPR045755">
    <property type="entry name" value="FtsL-like"/>
</dbReference>
<reference evidence="6 10" key="3">
    <citation type="submission" date="2018-03" db="EMBL/GenBank/DDBJ databases">
        <title>Genomic Encyclopedia of Archaeal and Bacterial Type Strains, Phase II (KMG-II): from individual species to whole genera.</title>
        <authorList>
            <person name="Goeker M."/>
        </authorList>
    </citation>
    <scope>NUCLEOTIDE SEQUENCE [LARGE SCALE GENOMIC DNA]</scope>
    <source>
        <strain evidence="6 10">DSM 22727</strain>
    </source>
</reference>
<protein>
    <submittedName>
        <fullName evidence="3">Cell division protein FtsL</fullName>
    </submittedName>
    <submittedName>
        <fullName evidence="5">S-adenosyl-methyltransferase</fullName>
    </submittedName>
</protein>
<dbReference type="EMBL" id="BBNT01000002">
    <property type="protein sequence ID" value="GAL74672.1"/>
    <property type="molecule type" value="Genomic_DNA"/>
</dbReference>
<evidence type="ECO:0000313" key="4">
    <source>
        <dbReference type="EMBL" id="GAL74672.1"/>
    </source>
</evidence>
<dbReference type="AlphaFoldDB" id="A0A084JYQ9"/>
<evidence type="ECO:0000313" key="9">
    <source>
        <dbReference type="Proteomes" id="UP000029647"/>
    </source>
</evidence>
<evidence type="ECO:0000256" key="2">
    <source>
        <dbReference type="SAM" id="Phobius"/>
    </source>
</evidence>
<reference evidence="5 7" key="2">
    <citation type="submission" date="2014-07" db="EMBL/GenBank/DDBJ databases">
        <title>Draft genome sequence of Nonlabens ulvanivorans, an ulvan degrading bacterium.</title>
        <authorList>
            <person name="Kopel M."/>
            <person name="Helbert W."/>
            <person name="Henrissat B."/>
            <person name="Doniger T."/>
            <person name="Banin E."/>
        </authorList>
    </citation>
    <scope>NUCLEOTIDE SEQUENCE [LARGE SCALE GENOMIC DNA]</scope>
    <source>
        <strain evidence="5 7">PLR</strain>
    </source>
</reference>
<comment type="caution">
    <text evidence="5">The sequence shown here is derived from an EMBL/GenBank/DDBJ whole genome shotgun (WGS) entry which is preliminary data.</text>
</comment>
<gene>
    <name evidence="5" type="ORF">IL45_02790</name>
    <name evidence="4" type="ORF">JCM19275_3527</name>
    <name evidence="3" type="ORF">JCM19314_2327</name>
    <name evidence="6" type="ORF">LY02_02137</name>
</gene>
<keyword evidence="2" id="KW-0812">Transmembrane</keyword>
<feature type="transmembrane region" description="Helical" evidence="2">
    <location>
        <begin position="23"/>
        <end position="40"/>
    </location>
</feature>
<dbReference type="EMBL" id="BBMM01000008">
    <property type="protein sequence ID" value="GAL01127.1"/>
    <property type="molecule type" value="Genomic_DNA"/>
</dbReference>
<dbReference type="RefSeq" id="WP_036580064.1">
    <property type="nucleotide sequence ID" value="NZ_JBDUVK010000114.1"/>
</dbReference>
<dbReference type="EMBL" id="JPJI01000023">
    <property type="protein sequence ID" value="KEZ94093.1"/>
    <property type="molecule type" value="Genomic_DNA"/>
</dbReference>
<dbReference type="OrthoDB" id="1132266at2"/>
<sequence length="110" mass="12628">MASKVYDILKGSFLTNDDAFKNWRFIIFAVFLSIVMIYTGHSFEKKVHYIGQLAEQENELRSQYVDGQRELMFLQMESTIANKLKKRGIAPAKNPPQKIIIKSTTPDGNN</sequence>
<keyword evidence="2" id="KW-1133">Transmembrane helix</keyword>
<reference evidence="8 9" key="1">
    <citation type="journal article" date="2014" name="Genome Announc.">
        <title>Draft Genome Sequences of Marine Flavobacterium Nonlabens Strains NR17, NR24, NR27, NR32, NR33, and Ara13.</title>
        <authorList>
            <person name="Nakanishi M."/>
            <person name="Meirelles P."/>
            <person name="Suzuki R."/>
            <person name="Takatani N."/>
            <person name="Mino S."/>
            <person name="Suda W."/>
            <person name="Oshima K."/>
            <person name="Hattori M."/>
            <person name="Ohkuma M."/>
            <person name="Hosokawa M."/>
            <person name="Miyashita K."/>
            <person name="Thompson F.L."/>
            <person name="Niwa A."/>
            <person name="Sawabe T."/>
            <person name="Sawabe T."/>
        </authorList>
    </citation>
    <scope>NUCLEOTIDE SEQUENCE [LARGE SCALE GENOMIC DNA]</scope>
    <source>
        <strain evidence="4">JCM 19275</strain>
        <strain evidence="3">JCM 19314</strain>
        <strain evidence="9">JCM19275</strain>
        <strain evidence="8">JCM19314</strain>
    </source>
</reference>
<feature type="region of interest" description="Disordered" evidence="1">
    <location>
        <begin position="90"/>
        <end position="110"/>
    </location>
</feature>
<accession>A0A084JYQ9</accession>
<evidence type="ECO:0000313" key="10">
    <source>
        <dbReference type="Proteomes" id="UP000239997"/>
    </source>
</evidence>
<dbReference type="GO" id="GO:0051301">
    <property type="term" value="P:cell division"/>
    <property type="evidence" value="ECO:0007669"/>
    <property type="project" value="UniProtKB-KW"/>
</dbReference>
<proteinExistence type="predicted"/>
<dbReference type="GO" id="GO:0008168">
    <property type="term" value="F:methyltransferase activity"/>
    <property type="evidence" value="ECO:0007669"/>
    <property type="project" value="UniProtKB-KW"/>
</dbReference>
<evidence type="ECO:0000313" key="5">
    <source>
        <dbReference type="EMBL" id="KEZ94093.1"/>
    </source>
</evidence>
<name>A0A084JYQ9_NONUL</name>
<dbReference type="Proteomes" id="UP000239997">
    <property type="component" value="Unassembled WGS sequence"/>
</dbReference>
<dbReference type="Proteomes" id="UP000029226">
    <property type="component" value="Unassembled WGS sequence"/>
</dbReference>